<keyword evidence="1" id="KW-0472">Membrane</keyword>
<keyword evidence="1" id="KW-0812">Transmembrane</keyword>
<dbReference type="GeneID" id="98155434"/>
<evidence type="ECO:0000313" key="3">
    <source>
        <dbReference type="Proteomes" id="UP001610444"/>
    </source>
</evidence>
<evidence type="ECO:0000256" key="1">
    <source>
        <dbReference type="SAM" id="Phobius"/>
    </source>
</evidence>
<dbReference type="Proteomes" id="UP001610444">
    <property type="component" value="Unassembled WGS sequence"/>
</dbReference>
<dbReference type="EMBL" id="JBFXLR010000023">
    <property type="protein sequence ID" value="KAL2849413.1"/>
    <property type="molecule type" value="Genomic_DNA"/>
</dbReference>
<accession>A0ABR4KAU9</accession>
<comment type="caution">
    <text evidence="2">The sequence shown here is derived from an EMBL/GenBank/DDBJ whole genome shotgun (WGS) entry which is preliminary data.</text>
</comment>
<keyword evidence="1" id="KW-1133">Transmembrane helix</keyword>
<organism evidence="2 3">
    <name type="scientific">Aspergillus pseudodeflectus</name>
    <dbReference type="NCBI Taxonomy" id="176178"/>
    <lineage>
        <taxon>Eukaryota</taxon>
        <taxon>Fungi</taxon>
        <taxon>Dikarya</taxon>
        <taxon>Ascomycota</taxon>
        <taxon>Pezizomycotina</taxon>
        <taxon>Eurotiomycetes</taxon>
        <taxon>Eurotiomycetidae</taxon>
        <taxon>Eurotiales</taxon>
        <taxon>Aspergillaceae</taxon>
        <taxon>Aspergillus</taxon>
        <taxon>Aspergillus subgen. Nidulantes</taxon>
    </lineage>
</organism>
<name>A0ABR4KAU9_9EURO</name>
<reference evidence="2 3" key="1">
    <citation type="submission" date="2024-07" db="EMBL/GenBank/DDBJ databases">
        <title>Section-level genome sequencing and comparative genomics of Aspergillus sections Usti and Cavernicolus.</title>
        <authorList>
            <consortium name="Lawrence Berkeley National Laboratory"/>
            <person name="Nybo J.L."/>
            <person name="Vesth T.C."/>
            <person name="Theobald S."/>
            <person name="Frisvad J.C."/>
            <person name="Larsen T.O."/>
            <person name="Kjaerboelling I."/>
            <person name="Rothschild-Mancinelli K."/>
            <person name="Lyhne E.K."/>
            <person name="Kogle M.E."/>
            <person name="Barry K."/>
            <person name="Clum A."/>
            <person name="Na H."/>
            <person name="Ledsgaard L."/>
            <person name="Lin J."/>
            <person name="Lipzen A."/>
            <person name="Kuo A."/>
            <person name="Riley R."/>
            <person name="Mondo S."/>
            <person name="LaButti K."/>
            <person name="Haridas S."/>
            <person name="Pangalinan J."/>
            <person name="Salamov A.A."/>
            <person name="Simmons B.A."/>
            <person name="Magnuson J.K."/>
            <person name="Chen J."/>
            <person name="Drula E."/>
            <person name="Henrissat B."/>
            <person name="Wiebenga A."/>
            <person name="Lubbers R.J."/>
            <person name="Gomes A.C."/>
            <person name="Macurrencykelacurrency M.R."/>
            <person name="Stajich J."/>
            <person name="Grigoriev I.V."/>
            <person name="Mortensen U.H."/>
            <person name="De vries R.P."/>
            <person name="Baker S.E."/>
            <person name="Andersen M.R."/>
        </authorList>
    </citation>
    <scope>NUCLEOTIDE SEQUENCE [LARGE SCALE GENOMIC DNA]</scope>
    <source>
        <strain evidence="2 3">CBS 756.74</strain>
    </source>
</reference>
<dbReference type="RefSeq" id="XP_070898800.1">
    <property type="nucleotide sequence ID" value="XM_071040270.1"/>
</dbReference>
<feature type="transmembrane region" description="Helical" evidence="1">
    <location>
        <begin position="12"/>
        <end position="31"/>
    </location>
</feature>
<protein>
    <submittedName>
        <fullName evidence="2">Uncharacterized protein</fullName>
    </submittedName>
</protein>
<sequence>MVCFLPFCDAAGIFLSSQVSLWLVCWSWGNIMARARRCFLSSCCFHLSLSLSPYLSIPWSP</sequence>
<evidence type="ECO:0000313" key="2">
    <source>
        <dbReference type="EMBL" id="KAL2849413.1"/>
    </source>
</evidence>
<keyword evidence="3" id="KW-1185">Reference proteome</keyword>
<gene>
    <name evidence="2" type="ORF">BJX68DRAFT_238009</name>
</gene>
<proteinExistence type="predicted"/>